<feature type="region of interest" description="Disordered" evidence="1">
    <location>
        <begin position="43"/>
        <end position="66"/>
    </location>
</feature>
<feature type="compositionally biased region" description="Basic and acidic residues" evidence="1">
    <location>
        <begin position="55"/>
        <end position="66"/>
    </location>
</feature>
<evidence type="ECO:0000313" key="2">
    <source>
        <dbReference type="EMBL" id="KAL5112692.1"/>
    </source>
</evidence>
<gene>
    <name evidence="2" type="ORF">TcWFU_008291</name>
</gene>
<reference evidence="2 3" key="1">
    <citation type="journal article" date="2022" name="Front. Cell. Infect. Microbiol.">
        <title>The Genomes of Two Strains of Taenia crassiceps the Animal Model for the Study of Human Cysticercosis.</title>
        <authorList>
            <person name="Bobes R.J."/>
            <person name="Estrada K."/>
            <person name="Rios-Valencia D.G."/>
            <person name="Calderon-Gallegos A."/>
            <person name="de la Torre P."/>
            <person name="Carrero J.C."/>
            <person name="Sanchez-Flores A."/>
            <person name="Laclette J.P."/>
        </authorList>
    </citation>
    <scope>NUCLEOTIDE SEQUENCE [LARGE SCALE GENOMIC DNA]</scope>
    <source>
        <strain evidence="2">WFUcys</strain>
    </source>
</reference>
<sequence length="66" mass="7222">MLGKPRSWIKLQLNSQTLDQINEIFLNVGDTNYGAIMKSGKFPQKPTGTLSLSGESHKLDGTSEAE</sequence>
<protein>
    <submittedName>
        <fullName evidence="2">Uncharacterized protein</fullName>
    </submittedName>
</protein>
<organism evidence="2 3">
    <name type="scientific">Taenia crassiceps</name>
    <dbReference type="NCBI Taxonomy" id="6207"/>
    <lineage>
        <taxon>Eukaryota</taxon>
        <taxon>Metazoa</taxon>
        <taxon>Spiralia</taxon>
        <taxon>Lophotrochozoa</taxon>
        <taxon>Platyhelminthes</taxon>
        <taxon>Cestoda</taxon>
        <taxon>Eucestoda</taxon>
        <taxon>Cyclophyllidea</taxon>
        <taxon>Taeniidae</taxon>
        <taxon>Taenia</taxon>
    </lineage>
</organism>
<dbReference type="EMBL" id="JAKROA010000001">
    <property type="protein sequence ID" value="KAL5112692.1"/>
    <property type="molecule type" value="Genomic_DNA"/>
</dbReference>
<dbReference type="Proteomes" id="UP001651158">
    <property type="component" value="Unassembled WGS sequence"/>
</dbReference>
<proteinExistence type="predicted"/>
<comment type="caution">
    <text evidence="2">The sequence shown here is derived from an EMBL/GenBank/DDBJ whole genome shotgun (WGS) entry which is preliminary data.</text>
</comment>
<name>A0ABR4QSL0_9CEST</name>
<evidence type="ECO:0000256" key="1">
    <source>
        <dbReference type="SAM" id="MobiDB-lite"/>
    </source>
</evidence>
<evidence type="ECO:0000313" key="3">
    <source>
        <dbReference type="Proteomes" id="UP001651158"/>
    </source>
</evidence>
<keyword evidence="3" id="KW-1185">Reference proteome</keyword>
<accession>A0ABR4QSL0</accession>